<dbReference type="Gene3D" id="3.30.1150.10">
    <property type="match status" value="1"/>
</dbReference>
<feature type="region of interest" description="Disordered" evidence="5">
    <location>
        <begin position="1"/>
        <end position="24"/>
    </location>
</feature>
<dbReference type="EMBL" id="JBEWZI010000003">
    <property type="protein sequence ID" value="MET7013262.1"/>
    <property type="molecule type" value="Genomic_DNA"/>
</dbReference>
<proteinExistence type="predicted"/>
<comment type="caution">
    <text evidence="8">The sequence shown here is derived from an EMBL/GenBank/DDBJ whole genome shotgun (WGS) entry which is preliminary data.</text>
</comment>
<organism evidence="8 9">
    <name type="scientific">Uliginosibacterium flavum</name>
    <dbReference type="NCBI Taxonomy" id="1396831"/>
    <lineage>
        <taxon>Bacteria</taxon>
        <taxon>Pseudomonadati</taxon>
        <taxon>Pseudomonadota</taxon>
        <taxon>Betaproteobacteria</taxon>
        <taxon>Rhodocyclales</taxon>
        <taxon>Zoogloeaceae</taxon>
        <taxon>Uliginosibacterium</taxon>
    </lineage>
</organism>
<dbReference type="Proteomes" id="UP001549691">
    <property type="component" value="Unassembled WGS sequence"/>
</dbReference>
<keyword evidence="9" id="KW-1185">Reference proteome</keyword>
<accession>A0ABV2TH68</accession>
<evidence type="ECO:0000256" key="6">
    <source>
        <dbReference type="SAM" id="Phobius"/>
    </source>
</evidence>
<feature type="region of interest" description="Disordered" evidence="5">
    <location>
        <begin position="105"/>
        <end position="132"/>
    </location>
</feature>
<feature type="domain" description="TonB C-terminal" evidence="7">
    <location>
        <begin position="247"/>
        <end position="307"/>
    </location>
</feature>
<feature type="transmembrane region" description="Helical" evidence="6">
    <location>
        <begin position="46"/>
        <end position="67"/>
    </location>
</feature>
<keyword evidence="3 6" id="KW-1133">Transmembrane helix</keyword>
<name>A0ABV2TH68_9RHOO</name>
<comment type="subcellular location">
    <subcellularLocation>
        <location evidence="1">Membrane</location>
        <topology evidence="1">Single-pass membrane protein</topology>
    </subcellularLocation>
</comment>
<feature type="compositionally biased region" description="Low complexity" evidence="5">
    <location>
        <begin position="14"/>
        <end position="24"/>
    </location>
</feature>
<evidence type="ECO:0000256" key="2">
    <source>
        <dbReference type="ARBA" id="ARBA00022692"/>
    </source>
</evidence>
<dbReference type="Pfam" id="PF03544">
    <property type="entry name" value="TonB_C"/>
    <property type="match status" value="1"/>
</dbReference>
<evidence type="ECO:0000256" key="5">
    <source>
        <dbReference type="SAM" id="MobiDB-lite"/>
    </source>
</evidence>
<feature type="region of interest" description="Disordered" evidence="5">
    <location>
        <begin position="152"/>
        <end position="193"/>
    </location>
</feature>
<dbReference type="SUPFAM" id="SSF74653">
    <property type="entry name" value="TolA/TonB C-terminal domain"/>
    <property type="match status" value="1"/>
</dbReference>
<dbReference type="InterPro" id="IPR037682">
    <property type="entry name" value="TonB_C"/>
</dbReference>
<evidence type="ECO:0000259" key="7">
    <source>
        <dbReference type="Pfam" id="PF03544"/>
    </source>
</evidence>
<dbReference type="NCBIfam" id="TIGR01352">
    <property type="entry name" value="tonB_Cterm"/>
    <property type="match status" value="1"/>
</dbReference>
<sequence length="327" mass="35752">MSAAKARPPRVLSPTPAQAPATQQVATKKRALRVRGTTVSWLVSNAFLLGVTVSVLAHALLLAIHFVDVDGGLRKARDPGLQVVLVNAKHKQAPKEAQALAQANLEGGGEQADKKLMPTSPLPPQEQTKDGDALISTQQKVRQLEAMQRELMARAKSSEASVAHERQSKNDDQPAEAEPVKRGLDLSTKSAMQRQEAVVDKRLSDYAARPRKTVISPSTKEYKLAQYSEDWRIKVQRVGELNFPRSERGSLYGSVQVAVELQPDGSIISAEVSRPSPNAKLNQAALRIIRLAAPFARFPPDIRKDSDVLVIVRTLTFTREDIGVDSQ</sequence>
<dbReference type="InterPro" id="IPR006260">
    <property type="entry name" value="TonB/TolA_C"/>
</dbReference>
<evidence type="ECO:0000256" key="4">
    <source>
        <dbReference type="ARBA" id="ARBA00023136"/>
    </source>
</evidence>
<dbReference type="RefSeq" id="WP_354599726.1">
    <property type="nucleotide sequence ID" value="NZ_JBEWZI010000003.1"/>
</dbReference>
<keyword evidence="4 6" id="KW-0472">Membrane</keyword>
<evidence type="ECO:0000256" key="3">
    <source>
        <dbReference type="ARBA" id="ARBA00022989"/>
    </source>
</evidence>
<protein>
    <submittedName>
        <fullName evidence="8">Energy transducer TonB</fullName>
    </submittedName>
</protein>
<feature type="compositionally biased region" description="Basic and acidic residues" evidence="5">
    <location>
        <begin position="152"/>
        <end position="184"/>
    </location>
</feature>
<keyword evidence="2 6" id="KW-0812">Transmembrane</keyword>
<evidence type="ECO:0000313" key="9">
    <source>
        <dbReference type="Proteomes" id="UP001549691"/>
    </source>
</evidence>
<reference evidence="8 9" key="1">
    <citation type="submission" date="2024-07" db="EMBL/GenBank/DDBJ databases">
        <title>Uliginosibacterium flavum JJ3220;KACC:17644.</title>
        <authorList>
            <person name="Kim M.K."/>
        </authorList>
    </citation>
    <scope>NUCLEOTIDE SEQUENCE [LARGE SCALE GENOMIC DNA]</scope>
    <source>
        <strain evidence="8 9">KACC:17644</strain>
    </source>
</reference>
<evidence type="ECO:0000313" key="8">
    <source>
        <dbReference type="EMBL" id="MET7013262.1"/>
    </source>
</evidence>
<gene>
    <name evidence="8" type="ORF">ABXR19_03610</name>
</gene>
<evidence type="ECO:0000256" key="1">
    <source>
        <dbReference type="ARBA" id="ARBA00004167"/>
    </source>
</evidence>